<evidence type="ECO:0008006" key="4">
    <source>
        <dbReference type="Google" id="ProtNLM"/>
    </source>
</evidence>
<organism evidence="2 3">
    <name type="scientific">Cirrhinus mrigala</name>
    <name type="common">Mrigala</name>
    <dbReference type="NCBI Taxonomy" id="683832"/>
    <lineage>
        <taxon>Eukaryota</taxon>
        <taxon>Metazoa</taxon>
        <taxon>Chordata</taxon>
        <taxon>Craniata</taxon>
        <taxon>Vertebrata</taxon>
        <taxon>Euteleostomi</taxon>
        <taxon>Actinopterygii</taxon>
        <taxon>Neopterygii</taxon>
        <taxon>Teleostei</taxon>
        <taxon>Ostariophysi</taxon>
        <taxon>Cypriniformes</taxon>
        <taxon>Cyprinidae</taxon>
        <taxon>Labeoninae</taxon>
        <taxon>Labeonini</taxon>
        <taxon>Cirrhinus</taxon>
    </lineage>
</organism>
<dbReference type="AlphaFoldDB" id="A0ABD0P664"/>
<comment type="caution">
    <text evidence="2">The sequence shown here is derived from an EMBL/GenBank/DDBJ whole genome shotgun (WGS) entry which is preliminary data.</text>
</comment>
<evidence type="ECO:0000313" key="2">
    <source>
        <dbReference type="EMBL" id="KAL0169509.1"/>
    </source>
</evidence>
<dbReference type="EMBL" id="JAMKFB020000017">
    <property type="protein sequence ID" value="KAL0169509.1"/>
    <property type="molecule type" value="Genomic_DNA"/>
</dbReference>
<name>A0ABD0P664_CIRMR</name>
<evidence type="ECO:0000313" key="3">
    <source>
        <dbReference type="Proteomes" id="UP001529510"/>
    </source>
</evidence>
<evidence type="ECO:0000256" key="1">
    <source>
        <dbReference type="SAM" id="MobiDB-lite"/>
    </source>
</evidence>
<feature type="non-terminal residue" evidence="2">
    <location>
        <position position="51"/>
    </location>
</feature>
<proteinExistence type="predicted"/>
<feature type="compositionally biased region" description="Basic and acidic residues" evidence="1">
    <location>
        <begin position="1"/>
        <end position="18"/>
    </location>
</feature>
<keyword evidence="3" id="KW-1185">Reference proteome</keyword>
<reference evidence="2 3" key="1">
    <citation type="submission" date="2024-05" db="EMBL/GenBank/DDBJ databases">
        <title>Genome sequencing and assembly of Indian major carp, Cirrhinus mrigala (Hamilton, 1822).</title>
        <authorList>
            <person name="Mohindra V."/>
            <person name="Chowdhury L.M."/>
            <person name="Lal K."/>
            <person name="Jena J.K."/>
        </authorList>
    </citation>
    <scope>NUCLEOTIDE SEQUENCE [LARGE SCALE GENOMIC DNA]</scope>
    <source>
        <strain evidence="2">CM1030</strain>
        <tissue evidence="2">Blood</tissue>
    </source>
</reference>
<feature type="compositionally biased region" description="Polar residues" evidence="1">
    <location>
        <begin position="19"/>
        <end position="31"/>
    </location>
</feature>
<gene>
    <name evidence="2" type="ORF">M9458_034105</name>
</gene>
<feature type="region of interest" description="Disordered" evidence="1">
    <location>
        <begin position="1"/>
        <end position="51"/>
    </location>
</feature>
<feature type="non-terminal residue" evidence="2">
    <location>
        <position position="1"/>
    </location>
</feature>
<feature type="compositionally biased region" description="Basic residues" evidence="1">
    <location>
        <begin position="34"/>
        <end position="51"/>
    </location>
</feature>
<dbReference type="Proteomes" id="UP001529510">
    <property type="component" value="Unassembled WGS sequence"/>
</dbReference>
<accession>A0ABD0P664</accession>
<protein>
    <recommendedName>
        <fullName evidence="4">Wingless</fullName>
    </recommendedName>
</protein>
<sequence length="51" mass="6046">SVHAAEPRHVRVQREERLQTQTGVHATTRQTLRPLHRKHGGRHRRQHLISE</sequence>